<accession>M0M4K9</accession>
<evidence type="ECO:0000313" key="6">
    <source>
        <dbReference type="Proteomes" id="UP000011566"/>
    </source>
</evidence>
<dbReference type="InterPro" id="IPR055769">
    <property type="entry name" value="DUF7345"/>
</dbReference>
<dbReference type="eggNOG" id="arCOG00381">
    <property type="taxonomic scope" value="Archaea"/>
</dbReference>
<reference evidence="5 6" key="1">
    <citation type="journal article" date="2014" name="PLoS Genet.">
        <title>Phylogenetically driven sequencing of extremely halophilic archaea reveals strategies for static and dynamic osmo-response.</title>
        <authorList>
            <person name="Becker E.A."/>
            <person name="Seitzer P.M."/>
            <person name="Tritt A."/>
            <person name="Larsen D."/>
            <person name="Krusor M."/>
            <person name="Yao A.I."/>
            <person name="Wu D."/>
            <person name="Madern D."/>
            <person name="Eisen J.A."/>
            <person name="Darling A.E."/>
            <person name="Facciotti M.T."/>
        </authorList>
    </citation>
    <scope>NUCLEOTIDE SEQUENCE [LARGE SCALE GENOMIC DNA]</scope>
    <source>
        <strain evidence="5 6">100A6</strain>
    </source>
</reference>
<dbReference type="AlphaFoldDB" id="M0M4K9"/>
<protein>
    <recommendedName>
        <fullName evidence="7">HTH iclR-type domain-containing protein</fullName>
    </recommendedName>
</protein>
<keyword evidence="6" id="KW-1185">Reference proteome</keyword>
<keyword evidence="2" id="KW-0472">Membrane</keyword>
<name>M0M4K9_9EURY</name>
<evidence type="ECO:0000313" key="5">
    <source>
        <dbReference type="EMBL" id="EMA39539.1"/>
    </source>
</evidence>
<evidence type="ECO:0000256" key="2">
    <source>
        <dbReference type="SAM" id="Phobius"/>
    </source>
</evidence>
<feature type="transmembrane region" description="Helical" evidence="2">
    <location>
        <begin position="237"/>
        <end position="256"/>
    </location>
</feature>
<gene>
    <name evidence="5" type="ORF">C447_06161</name>
</gene>
<dbReference type="PATRIC" id="fig|1132509.6.peg.1406"/>
<dbReference type="Pfam" id="PF24036">
    <property type="entry name" value="DUF7345"/>
    <property type="match status" value="1"/>
</dbReference>
<evidence type="ECO:0000259" key="4">
    <source>
        <dbReference type="Pfam" id="PF24036"/>
    </source>
</evidence>
<evidence type="ECO:0000259" key="3">
    <source>
        <dbReference type="Pfam" id="PF24034"/>
    </source>
</evidence>
<evidence type="ECO:0000256" key="1">
    <source>
        <dbReference type="SAM" id="MobiDB-lite"/>
    </source>
</evidence>
<dbReference type="OrthoDB" id="147932at2157"/>
<feature type="domain" description="DUF7345" evidence="4">
    <location>
        <begin position="47"/>
        <end position="179"/>
    </location>
</feature>
<feature type="region of interest" description="Disordered" evidence="1">
    <location>
        <begin position="258"/>
        <end position="291"/>
    </location>
</feature>
<dbReference type="RefSeq" id="WP_007691943.1">
    <property type="nucleotide sequence ID" value="NZ_AJRK01000012.1"/>
</dbReference>
<feature type="compositionally biased region" description="Low complexity" evidence="1">
    <location>
        <begin position="271"/>
        <end position="280"/>
    </location>
</feature>
<feature type="domain" description="DUF7343" evidence="3">
    <location>
        <begin position="301"/>
        <end position="362"/>
    </location>
</feature>
<dbReference type="Pfam" id="PF24034">
    <property type="entry name" value="DUF7343"/>
    <property type="match status" value="1"/>
</dbReference>
<keyword evidence="2" id="KW-0812">Transmembrane</keyword>
<comment type="caution">
    <text evidence="5">The sequence shown here is derived from an EMBL/GenBank/DDBJ whole genome shotgun (WGS) entry which is preliminary data.</text>
</comment>
<dbReference type="InterPro" id="IPR055767">
    <property type="entry name" value="DUF7343"/>
</dbReference>
<sequence>MRSRAVLGLAIVVVAVVALAAPVSVAAQSSADEPTATNATSTTTIVIQPQPNGDARFSFETRFVLDDANDTAAFRTLGEAFEAGDAGISASTFRRAANTSSVATGRSMNVTNVSRNATIATNGSGSDIGRLTLGFTWAEFARTADGRIMVGDAFNGTQGTWLPGLTERQTLLVKSPPDYGVIRSPTGAGFANGTVRFEGPASFSEGTPVVWFERRGNQPATSTPGSDSGLFGSVPPLAVGSVLLVIGVVVAGAYAMTRRDDESDGPGDGTAGAARAGTADPPGPSDEPDETTVLADVDEELLSDEERVERLLAANDGRMKQASIVEATGWSNAKVSQLLSAMDEDGRVNKLRIGRENLISLPDEE</sequence>
<keyword evidence="2" id="KW-1133">Transmembrane helix</keyword>
<proteinExistence type="predicted"/>
<evidence type="ECO:0008006" key="7">
    <source>
        <dbReference type="Google" id="ProtNLM"/>
    </source>
</evidence>
<organism evidence="5 6">
    <name type="scientific">Halococcus hamelinensis 100A6</name>
    <dbReference type="NCBI Taxonomy" id="1132509"/>
    <lineage>
        <taxon>Archaea</taxon>
        <taxon>Methanobacteriati</taxon>
        <taxon>Methanobacteriota</taxon>
        <taxon>Stenosarchaea group</taxon>
        <taxon>Halobacteria</taxon>
        <taxon>Halobacteriales</taxon>
        <taxon>Halococcaceae</taxon>
        <taxon>Halococcus</taxon>
    </lineage>
</organism>
<dbReference type="Proteomes" id="UP000011566">
    <property type="component" value="Unassembled WGS sequence"/>
</dbReference>
<dbReference type="EMBL" id="AOMB01000017">
    <property type="protein sequence ID" value="EMA39539.1"/>
    <property type="molecule type" value="Genomic_DNA"/>
</dbReference>